<comment type="catalytic activity">
    <reaction evidence="1 4">
        <text>(4aS,6R)-4a-hydroxy-L-erythro-5,6,7,8-tetrahydrobiopterin = (6R)-L-erythro-6,7-dihydrobiopterin + H2O</text>
        <dbReference type="Rhea" id="RHEA:11920"/>
        <dbReference type="ChEBI" id="CHEBI:15377"/>
        <dbReference type="ChEBI" id="CHEBI:15642"/>
        <dbReference type="ChEBI" id="CHEBI:43120"/>
        <dbReference type="EC" id="4.2.1.96"/>
    </reaction>
</comment>
<dbReference type="SUPFAM" id="SSF55248">
    <property type="entry name" value="PCD-like"/>
    <property type="match status" value="1"/>
</dbReference>
<evidence type="ECO:0000256" key="3">
    <source>
        <dbReference type="ARBA" id="ARBA00023239"/>
    </source>
</evidence>
<evidence type="ECO:0000256" key="1">
    <source>
        <dbReference type="ARBA" id="ARBA00001554"/>
    </source>
</evidence>
<protein>
    <recommendedName>
        <fullName evidence="4">Putative pterin-4-alpha-carbinolamine dehydratase</fullName>
        <shortName evidence="4">PHS</shortName>
        <ecNumber evidence="4">4.2.1.96</ecNumber>
    </recommendedName>
    <alternativeName>
        <fullName evidence="4">4-alpha-hydroxy-tetrahydropterin dehydratase</fullName>
    </alternativeName>
    <alternativeName>
        <fullName evidence="4">Pterin carbinolamine dehydratase</fullName>
        <shortName evidence="4">PCD</shortName>
    </alternativeName>
</protein>
<dbReference type="Proteomes" id="UP000320314">
    <property type="component" value="Unassembled WGS sequence"/>
</dbReference>
<dbReference type="GO" id="GO:0008124">
    <property type="term" value="F:4-alpha-hydroxytetrahydrobiopterin dehydratase activity"/>
    <property type="evidence" value="ECO:0007669"/>
    <property type="project" value="UniProtKB-UniRule"/>
</dbReference>
<dbReference type="Pfam" id="PF01329">
    <property type="entry name" value="Pterin_4a"/>
    <property type="match status" value="1"/>
</dbReference>
<dbReference type="HAMAP" id="MF_00434">
    <property type="entry name" value="Pterin_4_alpha"/>
    <property type="match status" value="1"/>
</dbReference>
<dbReference type="CDD" id="cd00914">
    <property type="entry name" value="PCD_DCoH_subfamily_b"/>
    <property type="match status" value="1"/>
</dbReference>
<comment type="caution">
    <text evidence="5">The sequence shown here is derived from an EMBL/GenBank/DDBJ whole genome shotgun (WGS) entry which is preliminary data.</text>
</comment>
<dbReference type="NCBIfam" id="NF002018">
    <property type="entry name" value="PRK00823.1-3"/>
    <property type="match status" value="1"/>
</dbReference>
<keyword evidence="6" id="KW-1185">Reference proteome</keyword>
<dbReference type="GO" id="GO:0006729">
    <property type="term" value="P:tetrahydrobiopterin biosynthetic process"/>
    <property type="evidence" value="ECO:0007669"/>
    <property type="project" value="InterPro"/>
</dbReference>
<evidence type="ECO:0000313" key="6">
    <source>
        <dbReference type="Proteomes" id="UP000320314"/>
    </source>
</evidence>
<dbReference type="PANTHER" id="PTHR12599">
    <property type="entry name" value="PTERIN-4-ALPHA-CARBINOLAMINE DEHYDRATASE"/>
    <property type="match status" value="1"/>
</dbReference>
<name>A0A506U0J5_9HYPH</name>
<reference evidence="5 6" key="1">
    <citation type="submission" date="2019-06" db="EMBL/GenBank/DDBJ databases">
        <authorList>
            <person name="Li M."/>
        </authorList>
    </citation>
    <scope>NUCLEOTIDE SEQUENCE [LARGE SCALE GENOMIC DNA]</scope>
    <source>
        <strain evidence="5 6">BGMRC6574</strain>
    </source>
</reference>
<comment type="similarity">
    <text evidence="2 4">Belongs to the pterin-4-alpha-carbinolamine dehydratase family.</text>
</comment>
<dbReference type="NCBIfam" id="NF002017">
    <property type="entry name" value="PRK00823.1-2"/>
    <property type="match status" value="1"/>
</dbReference>
<dbReference type="InterPro" id="IPR036428">
    <property type="entry name" value="PCD_sf"/>
</dbReference>
<evidence type="ECO:0000313" key="5">
    <source>
        <dbReference type="EMBL" id="TPW26998.1"/>
    </source>
</evidence>
<dbReference type="EC" id="4.2.1.96" evidence="4"/>
<dbReference type="RefSeq" id="WP_141167441.1">
    <property type="nucleotide sequence ID" value="NZ_VHLH01000024.1"/>
</dbReference>
<dbReference type="OrthoDB" id="9794987at2"/>
<keyword evidence="3 4" id="KW-0456">Lyase</keyword>
<accession>A0A506U0J5</accession>
<gene>
    <name evidence="5" type="ORF">FJU11_12700</name>
</gene>
<dbReference type="Gene3D" id="3.30.1360.20">
    <property type="entry name" value="Transcriptional coactivator/pterin dehydratase"/>
    <property type="match status" value="1"/>
</dbReference>
<dbReference type="InterPro" id="IPR001533">
    <property type="entry name" value="Pterin_deHydtase"/>
</dbReference>
<evidence type="ECO:0000256" key="2">
    <source>
        <dbReference type="ARBA" id="ARBA00006472"/>
    </source>
</evidence>
<proteinExistence type="inferred from homology"/>
<sequence>MSPAKLDSTQIESLLPSLEGWHLNGDGSGIERTFTFRDFSEAFGFMCRVALVAEKMNHHPDWFNAYKTVQVCLSTHDIGGVSENDVELARAMDRIAG</sequence>
<dbReference type="PANTHER" id="PTHR12599:SF0">
    <property type="entry name" value="PTERIN-4-ALPHA-CARBINOLAMINE DEHYDRATASE"/>
    <property type="match status" value="1"/>
</dbReference>
<evidence type="ECO:0000256" key="4">
    <source>
        <dbReference type="HAMAP-Rule" id="MF_00434"/>
    </source>
</evidence>
<dbReference type="EMBL" id="VHLH01000024">
    <property type="protein sequence ID" value="TPW26998.1"/>
    <property type="molecule type" value="Genomic_DNA"/>
</dbReference>
<organism evidence="5 6">
    <name type="scientific">Pararhizobium mangrovi</name>
    <dbReference type="NCBI Taxonomy" id="2590452"/>
    <lineage>
        <taxon>Bacteria</taxon>
        <taxon>Pseudomonadati</taxon>
        <taxon>Pseudomonadota</taxon>
        <taxon>Alphaproteobacteria</taxon>
        <taxon>Hyphomicrobiales</taxon>
        <taxon>Rhizobiaceae</taxon>
        <taxon>Rhizobium/Agrobacterium group</taxon>
        <taxon>Pararhizobium</taxon>
    </lineage>
</organism>
<dbReference type="AlphaFoldDB" id="A0A506U0J5"/>